<dbReference type="GO" id="GO:0007155">
    <property type="term" value="P:cell adhesion"/>
    <property type="evidence" value="ECO:0007669"/>
    <property type="project" value="UniProtKB-KW"/>
</dbReference>
<reference evidence="9" key="1">
    <citation type="submission" date="2017-01" db="EMBL/GenBank/DDBJ databases">
        <authorList>
            <person name="Wolfgang W.J."/>
            <person name="Cole J."/>
            <person name="Wroblewski D."/>
            <person name="Mcginnis J."/>
            <person name="Musser K.A."/>
        </authorList>
    </citation>
    <scope>NUCLEOTIDE SEQUENCE [LARGE SCALE GENOMIC DNA]</scope>
    <source>
        <strain evidence="9">DSM 19151</strain>
    </source>
</reference>
<dbReference type="PROSITE" id="PS00409">
    <property type="entry name" value="PROKAR_NTER_METHYL"/>
    <property type="match status" value="1"/>
</dbReference>
<dbReference type="GeneID" id="94581353"/>
<keyword evidence="4" id="KW-0130">Cell adhesion</keyword>
<evidence type="ECO:0000256" key="3">
    <source>
        <dbReference type="ARBA" id="ARBA00022481"/>
    </source>
</evidence>
<name>A0A1X3D7S7_9NEIS</name>
<dbReference type="GO" id="GO:0009289">
    <property type="term" value="C:pilus"/>
    <property type="evidence" value="ECO:0007669"/>
    <property type="project" value="InterPro"/>
</dbReference>
<keyword evidence="6" id="KW-0281">Fimbrium</keyword>
<protein>
    <submittedName>
        <fullName evidence="8">Prepilin-type N-terminal cleavage/methylation domain-containing protein</fullName>
    </submittedName>
</protein>
<comment type="similarity">
    <text evidence="1 6">Belongs to the N-Me-Phe pilin family.</text>
</comment>
<dbReference type="OrthoDB" id="8607132at2"/>
<evidence type="ECO:0000313" key="8">
    <source>
        <dbReference type="EMBL" id="OSI15805.1"/>
    </source>
</evidence>
<evidence type="ECO:0000256" key="7">
    <source>
        <dbReference type="SAM" id="Phobius"/>
    </source>
</evidence>
<dbReference type="Gene3D" id="3.30.700.10">
    <property type="entry name" value="Glycoprotein, Type 4 Pilin"/>
    <property type="match status" value="1"/>
</dbReference>
<dbReference type="Pfam" id="PF07963">
    <property type="entry name" value="N_methyl"/>
    <property type="match status" value="1"/>
</dbReference>
<comment type="caution">
    <text evidence="8">The sequence shown here is derived from an EMBL/GenBank/DDBJ whole genome shotgun (WGS) entry which is preliminary data.</text>
</comment>
<evidence type="ECO:0000313" key="9">
    <source>
        <dbReference type="Proteomes" id="UP000193118"/>
    </source>
</evidence>
<keyword evidence="7" id="KW-0812">Transmembrane</keyword>
<sequence>MKAIQKGFTLIELMIVVAIIGILAAIALPMYGDYTARAQATEGYDLIGGMKTPLIEAVASSSLTNACNSSATPKPAWYEGAVKQGKYVSGITATTKDSTCEVVATFKAATEGVNDKVAGKTITMTFTPATGAWDCNTNLDKNVAPAACQPKS</sequence>
<evidence type="ECO:0000256" key="4">
    <source>
        <dbReference type="ARBA" id="ARBA00022889"/>
    </source>
</evidence>
<dbReference type="STRING" id="194197.BWD09_08285"/>
<feature type="transmembrane region" description="Helical" evidence="7">
    <location>
        <begin position="7"/>
        <end position="31"/>
    </location>
</feature>
<dbReference type="NCBIfam" id="TIGR02532">
    <property type="entry name" value="IV_pilin_GFxxxE"/>
    <property type="match status" value="1"/>
</dbReference>
<evidence type="ECO:0000256" key="1">
    <source>
        <dbReference type="ARBA" id="ARBA00005233"/>
    </source>
</evidence>
<keyword evidence="9" id="KW-1185">Reference proteome</keyword>
<organism evidence="8 9">
    <name type="scientific">Neisseria dentiae</name>
    <dbReference type="NCBI Taxonomy" id="194197"/>
    <lineage>
        <taxon>Bacteria</taxon>
        <taxon>Pseudomonadati</taxon>
        <taxon>Pseudomonadota</taxon>
        <taxon>Betaproteobacteria</taxon>
        <taxon>Neisseriales</taxon>
        <taxon>Neisseriaceae</taxon>
        <taxon>Neisseria</taxon>
    </lineage>
</organism>
<proteinExistence type="inferred from homology"/>
<keyword evidence="7" id="KW-1133">Transmembrane helix</keyword>
<dbReference type="InterPro" id="IPR012902">
    <property type="entry name" value="N_methyl_site"/>
</dbReference>
<evidence type="ECO:0000256" key="6">
    <source>
        <dbReference type="RuleBase" id="RU000389"/>
    </source>
</evidence>
<dbReference type="SUPFAM" id="SSF54523">
    <property type="entry name" value="Pili subunits"/>
    <property type="match status" value="1"/>
</dbReference>
<dbReference type="RefSeq" id="WP_085366212.1">
    <property type="nucleotide sequence ID" value="NZ_CAUJPZ010000021.1"/>
</dbReference>
<comment type="subunit">
    <text evidence="2">The pili are polar flexible filaments of about 5.4 nanometers diameter and 2.5 micrometers average length; they consist of only a single polypeptide chain arranged in a helical configuration of five subunits per turn in the assembled pilus.</text>
</comment>
<dbReference type="InterPro" id="IPR001082">
    <property type="entry name" value="Pilin"/>
</dbReference>
<evidence type="ECO:0000256" key="5">
    <source>
        <dbReference type="ARBA" id="ARBA00023157"/>
    </source>
</evidence>
<dbReference type="Pfam" id="PF00114">
    <property type="entry name" value="Pilin"/>
    <property type="match status" value="1"/>
</dbReference>
<dbReference type="InterPro" id="IPR045584">
    <property type="entry name" value="Pilin-like"/>
</dbReference>
<dbReference type="EMBL" id="MTBO01000020">
    <property type="protein sequence ID" value="OSI15805.1"/>
    <property type="molecule type" value="Genomic_DNA"/>
</dbReference>
<evidence type="ECO:0000256" key="2">
    <source>
        <dbReference type="ARBA" id="ARBA00011156"/>
    </source>
</evidence>
<accession>A0A1X3D7S7</accession>
<dbReference type="AlphaFoldDB" id="A0A1X3D7S7"/>
<gene>
    <name evidence="8" type="ORF">BWD09_08285</name>
</gene>
<keyword evidence="7" id="KW-0472">Membrane</keyword>
<keyword evidence="5" id="KW-1015">Disulfide bond</keyword>
<dbReference type="Proteomes" id="UP000193118">
    <property type="component" value="Unassembled WGS sequence"/>
</dbReference>
<keyword evidence="3" id="KW-0488">Methylation</keyword>